<dbReference type="PROSITE" id="PS50893">
    <property type="entry name" value="ABC_TRANSPORTER_2"/>
    <property type="match status" value="1"/>
</dbReference>
<evidence type="ECO:0000313" key="5">
    <source>
        <dbReference type="Proteomes" id="UP001597273"/>
    </source>
</evidence>
<dbReference type="InterPro" id="IPR003439">
    <property type="entry name" value="ABC_transporter-like_ATP-bd"/>
</dbReference>
<dbReference type="PANTHER" id="PTHR43038:SF3">
    <property type="entry name" value="ABC TRANSPORTER G FAMILY MEMBER 20 ISOFORM X1"/>
    <property type="match status" value="1"/>
</dbReference>
<dbReference type="CDD" id="cd03230">
    <property type="entry name" value="ABC_DR_subfamily_A"/>
    <property type="match status" value="1"/>
</dbReference>
<organism evidence="4 5">
    <name type="scientific">Planococcus chinensis</name>
    <dbReference type="NCBI Taxonomy" id="272917"/>
    <lineage>
        <taxon>Bacteria</taxon>
        <taxon>Bacillati</taxon>
        <taxon>Bacillota</taxon>
        <taxon>Bacilli</taxon>
        <taxon>Bacillales</taxon>
        <taxon>Caryophanaceae</taxon>
        <taxon>Planococcus</taxon>
    </lineage>
</organism>
<dbReference type="SMART" id="SM00382">
    <property type="entry name" value="AAA"/>
    <property type="match status" value="1"/>
</dbReference>
<dbReference type="RefSeq" id="WP_204892057.1">
    <property type="nucleotide sequence ID" value="NZ_JBHUFW010000005.1"/>
</dbReference>
<dbReference type="SUPFAM" id="SSF52540">
    <property type="entry name" value="P-loop containing nucleoside triphosphate hydrolases"/>
    <property type="match status" value="1"/>
</dbReference>
<evidence type="ECO:0000313" key="4">
    <source>
        <dbReference type="EMBL" id="MFD1863162.1"/>
    </source>
</evidence>
<evidence type="ECO:0000256" key="2">
    <source>
        <dbReference type="ARBA" id="ARBA00022840"/>
    </source>
</evidence>
<dbReference type="InterPro" id="IPR017871">
    <property type="entry name" value="ABC_transporter-like_CS"/>
</dbReference>
<dbReference type="InterPro" id="IPR003593">
    <property type="entry name" value="AAA+_ATPase"/>
</dbReference>
<keyword evidence="2 4" id="KW-0067">ATP-binding</keyword>
<dbReference type="GO" id="GO:0005524">
    <property type="term" value="F:ATP binding"/>
    <property type="evidence" value="ECO:0007669"/>
    <property type="project" value="UniProtKB-KW"/>
</dbReference>
<dbReference type="Proteomes" id="UP001597273">
    <property type="component" value="Unassembled WGS sequence"/>
</dbReference>
<gene>
    <name evidence="4" type="ORF">ACFSDB_09475</name>
</gene>
<keyword evidence="5" id="KW-1185">Reference proteome</keyword>
<feature type="domain" description="ABC transporter" evidence="3">
    <location>
        <begin position="5"/>
        <end position="233"/>
    </location>
</feature>
<name>A0ABW4QHR7_9BACL</name>
<dbReference type="Gene3D" id="3.40.50.300">
    <property type="entry name" value="P-loop containing nucleotide triphosphate hydrolases"/>
    <property type="match status" value="1"/>
</dbReference>
<protein>
    <submittedName>
        <fullName evidence="4">ABC transporter ATP-binding protein</fullName>
    </submittedName>
</protein>
<dbReference type="InterPro" id="IPR027417">
    <property type="entry name" value="P-loop_NTPase"/>
</dbReference>
<evidence type="ECO:0000259" key="3">
    <source>
        <dbReference type="PROSITE" id="PS50893"/>
    </source>
</evidence>
<dbReference type="Pfam" id="PF00005">
    <property type="entry name" value="ABC_tran"/>
    <property type="match status" value="1"/>
</dbReference>
<dbReference type="EMBL" id="JBHUFW010000005">
    <property type="protein sequence ID" value="MFD1863162.1"/>
    <property type="molecule type" value="Genomic_DNA"/>
</dbReference>
<sequence length="241" mass="26562">MKDAVNLQGVSKHYGKKQVLENVDMDIGEGAIYGLIGPSGSGKTTLVKMIIGLILADKGSIRVLDAEMPNLKMLERIGYMAQSDALYLELTGRENLAFFASLYPLKKAESRNRQAYVADIVNLTGELDKKVEAYSGGMKRRLSLAIALVHDPALLILDEPTVGMDPELRLTVWDEFFELKREFQKTIVITTHVMDEAERCDVVSLVRDGHILATGSPVELKAAYGAGNLEDVFLKAGREHP</sequence>
<accession>A0ABW4QHR7</accession>
<dbReference type="PROSITE" id="PS00211">
    <property type="entry name" value="ABC_TRANSPORTER_1"/>
    <property type="match status" value="1"/>
</dbReference>
<proteinExistence type="predicted"/>
<keyword evidence="1" id="KW-0547">Nucleotide-binding</keyword>
<reference evidence="5" key="1">
    <citation type="journal article" date="2019" name="Int. J. Syst. Evol. Microbiol.">
        <title>The Global Catalogue of Microorganisms (GCM) 10K type strain sequencing project: providing services to taxonomists for standard genome sequencing and annotation.</title>
        <authorList>
            <consortium name="The Broad Institute Genomics Platform"/>
            <consortium name="The Broad Institute Genome Sequencing Center for Infectious Disease"/>
            <person name="Wu L."/>
            <person name="Ma J."/>
        </authorList>
    </citation>
    <scope>NUCLEOTIDE SEQUENCE [LARGE SCALE GENOMIC DNA]</scope>
    <source>
        <strain evidence="5">CGMCC 1.15475</strain>
    </source>
</reference>
<dbReference type="PANTHER" id="PTHR43038">
    <property type="entry name" value="ATP-BINDING CASSETTE, SUB-FAMILY H, MEMBER 1"/>
    <property type="match status" value="1"/>
</dbReference>
<comment type="caution">
    <text evidence="4">The sequence shown here is derived from an EMBL/GenBank/DDBJ whole genome shotgun (WGS) entry which is preliminary data.</text>
</comment>
<evidence type="ECO:0000256" key="1">
    <source>
        <dbReference type="ARBA" id="ARBA00022741"/>
    </source>
</evidence>